<comment type="caution">
    <text evidence="4">The sequence shown here is derived from an EMBL/GenBank/DDBJ whole genome shotgun (WGS) entry which is preliminary data.</text>
</comment>
<dbReference type="OrthoDB" id="20872at2759"/>
<evidence type="ECO:0000256" key="3">
    <source>
        <dbReference type="SAM" id="MobiDB-lite"/>
    </source>
</evidence>
<dbReference type="InterPro" id="IPR011990">
    <property type="entry name" value="TPR-like_helical_dom_sf"/>
</dbReference>
<accession>A0A438MS28</accession>
<dbReference type="SUPFAM" id="SSF48452">
    <property type="entry name" value="TPR-like"/>
    <property type="match status" value="1"/>
</dbReference>
<dbReference type="SMART" id="SM00248">
    <property type="entry name" value="ANK"/>
    <property type="match status" value="4"/>
</dbReference>
<dbReference type="Gene3D" id="1.25.40.20">
    <property type="entry name" value="Ankyrin repeat-containing domain"/>
    <property type="match status" value="1"/>
</dbReference>
<evidence type="ECO:0000313" key="5">
    <source>
        <dbReference type="Proteomes" id="UP000288859"/>
    </source>
</evidence>
<dbReference type="InterPro" id="IPR036770">
    <property type="entry name" value="Ankyrin_rpt-contain_sf"/>
</dbReference>
<reference evidence="4 5" key="1">
    <citation type="submission" date="2017-03" db="EMBL/GenBank/DDBJ databases">
        <title>Genomes of endolithic fungi from Antarctica.</title>
        <authorList>
            <person name="Coleine C."/>
            <person name="Masonjones S."/>
            <person name="Stajich J.E."/>
        </authorList>
    </citation>
    <scope>NUCLEOTIDE SEQUENCE [LARGE SCALE GENOMIC DNA]</scope>
    <source>
        <strain evidence="4 5">CCFEE 6314</strain>
    </source>
</reference>
<organism evidence="4 5">
    <name type="scientific">Exophiala mesophila</name>
    <name type="common">Black yeast-like fungus</name>
    <dbReference type="NCBI Taxonomy" id="212818"/>
    <lineage>
        <taxon>Eukaryota</taxon>
        <taxon>Fungi</taxon>
        <taxon>Dikarya</taxon>
        <taxon>Ascomycota</taxon>
        <taxon>Pezizomycotina</taxon>
        <taxon>Eurotiomycetes</taxon>
        <taxon>Chaetothyriomycetidae</taxon>
        <taxon>Chaetothyriales</taxon>
        <taxon>Herpotrichiellaceae</taxon>
        <taxon>Exophiala</taxon>
    </lineage>
</organism>
<dbReference type="Gene3D" id="1.25.40.10">
    <property type="entry name" value="Tetratricopeptide repeat domain"/>
    <property type="match status" value="1"/>
</dbReference>
<protein>
    <submittedName>
        <fullName evidence="4">Uncharacterized protein</fullName>
    </submittedName>
</protein>
<feature type="compositionally biased region" description="Basic and acidic residues" evidence="3">
    <location>
        <begin position="277"/>
        <end position="289"/>
    </location>
</feature>
<feature type="region of interest" description="Disordered" evidence="3">
    <location>
        <begin position="258"/>
        <end position="297"/>
    </location>
</feature>
<feature type="compositionally biased region" description="Pro residues" evidence="3">
    <location>
        <begin position="265"/>
        <end position="276"/>
    </location>
</feature>
<sequence length="915" mass="101277">MDPFSLTAGAIQIAAACAQCTVTIIKWVGDVRTVDARISSFCDEVSALRATYEGLEHSLSSPLMAEAARIASKTSDGGPLWLQIREILDDSKKTMKRVNEVLTHIASTSGFARRIKAQLQESLASGELLYLRQRIQVFNSSLSLPIQMVCVMLQLEQRGISVENQIALDKKLISLEKSIQELVQALSTPSNSGSTLVASDIDSSGRAGMEAYMAFAHKFLTTASAAASTRSSLSTISQPNVPLEHRRLSGVGLSDDNKARVAGWIPPPPPPPPPPPRESRRPTDHEQRRPITPSPRLEVPKTIGAEVEFLRTKRHLDLGQERLQQDQHVAAETHFRKALALMKGHDFQGKISLQPADIVLMVADCCLKQQKFDESINLLKPVTEMRDVLCAEDSKSTIVQSHPPGHESHKPDRLQALAGDHMLGLTYMLKEEYEIAEKHVMKAFTERRKDLGPRDTKTIESVKLLIEIHRAQGDEEEAEGWEVFLVEPTEELEKAPITTPTIEKVISFNDSPPSSVPRSQIRHSSLPVKRSGRTSFAEKLRHFRKPSQTTVGQSLPVSDIQRLSLAGTSTSGGPNDPELFEGYLDHVQATSSPSIDSTQEKSHSFNEDESVSLLSVDRLDRSLSSRTIEPTFVAVAQLCVERRYDRAVKVALGFLNTYNSNVMILRKNEIEKNIRKGDGIGLARTGFGYAPLHFFCELKDEHVEEVHLLIKQGVDVNAVAFQAGYTPNNPRGAFTALGRATERGFSNITAILLASPGIRTDVEDSSDTTPIMVACRKGYHTIVRQLLRFPMPATFPNSWYGNSLLHDAARRCDAAIVELLLEHDNCDVDAPDQFGKTALMHAVIKTDISDPVERRRRIHERCTTVQLLLSMGADPHALNRKTGLSVLDYVSKEHDNDLSRIIKGEVARHVSELPT</sequence>
<dbReference type="VEuPathDB" id="FungiDB:PV10_03894"/>
<dbReference type="PANTHER" id="PTHR24198:SF165">
    <property type="entry name" value="ANKYRIN REPEAT-CONTAINING PROTEIN-RELATED"/>
    <property type="match status" value="1"/>
</dbReference>
<dbReference type="InterPro" id="IPR002110">
    <property type="entry name" value="Ankyrin_rpt"/>
</dbReference>
<proteinExistence type="predicted"/>
<evidence type="ECO:0000256" key="1">
    <source>
        <dbReference type="ARBA" id="ARBA00022737"/>
    </source>
</evidence>
<dbReference type="AlphaFoldDB" id="A0A438MS28"/>
<dbReference type="PANTHER" id="PTHR24198">
    <property type="entry name" value="ANKYRIN REPEAT AND PROTEIN KINASE DOMAIN-CONTAINING PROTEIN"/>
    <property type="match status" value="1"/>
</dbReference>
<dbReference type="Proteomes" id="UP000288859">
    <property type="component" value="Unassembled WGS sequence"/>
</dbReference>
<dbReference type="Pfam" id="PF00023">
    <property type="entry name" value="Ank"/>
    <property type="match status" value="2"/>
</dbReference>
<feature type="region of interest" description="Disordered" evidence="3">
    <location>
        <begin position="508"/>
        <end position="532"/>
    </location>
</feature>
<feature type="compositionally biased region" description="Polar residues" evidence="3">
    <location>
        <begin position="508"/>
        <end position="518"/>
    </location>
</feature>
<keyword evidence="1" id="KW-0677">Repeat</keyword>
<keyword evidence="2" id="KW-0040">ANK repeat</keyword>
<gene>
    <name evidence="4" type="ORF">B0A52_09674</name>
</gene>
<evidence type="ECO:0000256" key="2">
    <source>
        <dbReference type="ARBA" id="ARBA00023043"/>
    </source>
</evidence>
<dbReference type="EMBL" id="NAJM01000061">
    <property type="protein sequence ID" value="RVX66444.1"/>
    <property type="molecule type" value="Genomic_DNA"/>
</dbReference>
<dbReference type="SUPFAM" id="SSF48403">
    <property type="entry name" value="Ankyrin repeat"/>
    <property type="match status" value="1"/>
</dbReference>
<name>A0A438MS28_EXOME</name>
<evidence type="ECO:0000313" key="4">
    <source>
        <dbReference type="EMBL" id="RVX66444.1"/>
    </source>
</evidence>